<evidence type="ECO:0000313" key="5">
    <source>
        <dbReference type="Proteomes" id="UP001596432"/>
    </source>
</evidence>
<feature type="domain" description="Potassium channel" evidence="3">
    <location>
        <begin position="293"/>
        <end position="348"/>
    </location>
</feature>
<protein>
    <submittedName>
        <fullName evidence="4">Pentapeptide repeat-containing protein</fullName>
    </submittedName>
</protein>
<sequence length="350" mass="38071">METATDGRCGYSLEVGLSDVSVPAGECDRPAWDDNDRCVWHATVDGKSAETLEEFRPEPGESLDGAYLRDASLVGVDWLAEASLVGADFSGAVVNGADLGGADLTLANMKDLAAIDADFTGATLEGAVFTNADLRRATLEHVLTNEAVFTDVHVGAGTRFSDISAYEREPVKPTLSDDHPLEAAAWTYRQLQRIYQDNALPGLARESYTQEKDARRRLAWSEGDYLTAAKWELSRWVMHYGSSPYRVLLAALLSIVVSAALFPITGGIMEIQGERAITYTIEDPSSAPVWWIGRVFFKSLYFSVVTFATLGYGDIQPIGAWARFLAGTLSIVGSLLSALLVFVLARLVTW</sequence>
<dbReference type="Pfam" id="PF07885">
    <property type="entry name" value="Ion_trans_2"/>
    <property type="match status" value="1"/>
</dbReference>
<gene>
    <name evidence="4" type="ORF">ACFQMA_13385</name>
</gene>
<keyword evidence="1" id="KW-0677">Repeat</keyword>
<dbReference type="PANTHER" id="PTHR47485:SF1">
    <property type="entry name" value="THYLAKOID LUMENAL 17.4 KDA PROTEIN, CHLOROPLASTIC"/>
    <property type="match status" value="1"/>
</dbReference>
<reference evidence="4 5" key="1">
    <citation type="journal article" date="2019" name="Int. J. Syst. Evol. Microbiol.">
        <title>The Global Catalogue of Microorganisms (GCM) 10K type strain sequencing project: providing services to taxonomists for standard genome sequencing and annotation.</title>
        <authorList>
            <consortium name="The Broad Institute Genomics Platform"/>
            <consortium name="The Broad Institute Genome Sequencing Center for Infectious Disease"/>
            <person name="Wu L."/>
            <person name="Ma J."/>
        </authorList>
    </citation>
    <scope>NUCLEOTIDE SEQUENCE [LARGE SCALE GENOMIC DNA]</scope>
    <source>
        <strain evidence="4 5">XZYJT29</strain>
    </source>
</reference>
<dbReference type="AlphaFoldDB" id="A0ABD5Y3C9"/>
<dbReference type="Gene3D" id="1.10.287.70">
    <property type="match status" value="1"/>
</dbReference>
<dbReference type="InterPro" id="IPR013099">
    <property type="entry name" value="K_chnl_dom"/>
</dbReference>
<dbReference type="Proteomes" id="UP001596432">
    <property type="component" value="Unassembled WGS sequence"/>
</dbReference>
<evidence type="ECO:0000256" key="1">
    <source>
        <dbReference type="ARBA" id="ARBA00022737"/>
    </source>
</evidence>
<dbReference type="Gene3D" id="2.160.20.80">
    <property type="entry name" value="E3 ubiquitin-protein ligase SopA"/>
    <property type="match status" value="1"/>
</dbReference>
<feature type="transmembrane region" description="Helical" evidence="2">
    <location>
        <begin position="324"/>
        <end position="348"/>
    </location>
</feature>
<dbReference type="EMBL" id="JBHTAS010000001">
    <property type="protein sequence ID" value="MFC7140811.1"/>
    <property type="molecule type" value="Genomic_DNA"/>
</dbReference>
<keyword evidence="5" id="KW-1185">Reference proteome</keyword>
<keyword evidence="2" id="KW-0812">Transmembrane</keyword>
<name>A0ABD5Y3C9_9EURY</name>
<evidence type="ECO:0000259" key="3">
    <source>
        <dbReference type="Pfam" id="PF07885"/>
    </source>
</evidence>
<dbReference type="SUPFAM" id="SSF81324">
    <property type="entry name" value="Voltage-gated potassium channels"/>
    <property type="match status" value="1"/>
</dbReference>
<dbReference type="Pfam" id="PF00805">
    <property type="entry name" value="Pentapeptide"/>
    <property type="match status" value="2"/>
</dbReference>
<dbReference type="InterPro" id="IPR001646">
    <property type="entry name" value="5peptide_repeat"/>
</dbReference>
<evidence type="ECO:0000256" key="2">
    <source>
        <dbReference type="SAM" id="Phobius"/>
    </source>
</evidence>
<dbReference type="GeneID" id="78821116"/>
<organism evidence="4 5">
    <name type="scientific">Halosimplex aquaticum</name>
    <dbReference type="NCBI Taxonomy" id="3026162"/>
    <lineage>
        <taxon>Archaea</taxon>
        <taxon>Methanobacteriati</taxon>
        <taxon>Methanobacteriota</taxon>
        <taxon>Stenosarchaea group</taxon>
        <taxon>Halobacteria</taxon>
        <taxon>Halobacteriales</taxon>
        <taxon>Haloarculaceae</taxon>
        <taxon>Halosimplex</taxon>
    </lineage>
</organism>
<feature type="transmembrane region" description="Helical" evidence="2">
    <location>
        <begin position="289"/>
        <end position="312"/>
    </location>
</feature>
<evidence type="ECO:0000313" key="4">
    <source>
        <dbReference type="EMBL" id="MFC7140811.1"/>
    </source>
</evidence>
<dbReference type="SUPFAM" id="SSF141571">
    <property type="entry name" value="Pentapeptide repeat-like"/>
    <property type="match status" value="1"/>
</dbReference>
<dbReference type="PANTHER" id="PTHR47485">
    <property type="entry name" value="THYLAKOID LUMENAL 17.4 KDA PROTEIN, CHLOROPLASTIC"/>
    <property type="match status" value="1"/>
</dbReference>
<keyword evidence="2" id="KW-0472">Membrane</keyword>
<feature type="transmembrane region" description="Helical" evidence="2">
    <location>
        <begin position="247"/>
        <end position="269"/>
    </location>
</feature>
<proteinExistence type="predicted"/>
<keyword evidence="2" id="KW-1133">Transmembrane helix</keyword>
<comment type="caution">
    <text evidence="4">The sequence shown here is derived from an EMBL/GenBank/DDBJ whole genome shotgun (WGS) entry which is preliminary data.</text>
</comment>
<accession>A0ABD5Y3C9</accession>
<dbReference type="RefSeq" id="WP_274321899.1">
    <property type="nucleotide sequence ID" value="NZ_CP118158.1"/>
</dbReference>